<dbReference type="OrthoDB" id="581425at2"/>
<gene>
    <name evidence="2" type="ORF">CD33_10695</name>
</gene>
<dbReference type="PANTHER" id="PTHR33121:SF76">
    <property type="entry name" value="SIGNALING PROTEIN"/>
    <property type="match status" value="1"/>
</dbReference>
<dbReference type="Gene3D" id="3.20.20.450">
    <property type="entry name" value="EAL domain"/>
    <property type="match status" value="1"/>
</dbReference>
<protein>
    <submittedName>
        <fullName evidence="2">Diguanylate cyclase</fullName>
    </submittedName>
</protein>
<reference evidence="2 3" key="1">
    <citation type="submission" date="2014-02" db="EMBL/GenBank/DDBJ databases">
        <title>Draft genome sequence of Lysinibacillus sinduriensis JCM 15800.</title>
        <authorList>
            <person name="Zhang F."/>
            <person name="Wang G."/>
            <person name="Zhang L."/>
        </authorList>
    </citation>
    <scope>NUCLEOTIDE SEQUENCE [LARGE SCALE GENOMIC DNA]</scope>
    <source>
        <strain evidence="2 3">JCM 15800</strain>
    </source>
</reference>
<proteinExistence type="predicted"/>
<dbReference type="InterPro" id="IPR035919">
    <property type="entry name" value="EAL_sf"/>
</dbReference>
<name>A0A0A3HYY0_9BACL</name>
<accession>A0A0A3HYY0</accession>
<dbReference type="InterPro" id="IPR001633">
    <property type="entry name" value="EAL_dom"/>
</dbReference>
<dbReference type="AlphaFoldDB" id="A0A0A3HYY0"/>
<dbReference type="GO" id="GO:0071111">
    <property type="term" value="F:cyclic-guanylate-specific phosphodiesterase activity"/>
    <property type="evidence" value="ECO:0007669"/>
    <property type="project" value="InterPro"/>
</dbReference>
<evidence type="ECO:0000313" key="2">
    <source>
        <dbReference type="EMBL" id="KGR75598.1"/>
    </source>
</evidence>
<dbReference type="STRING" id="1384057.CD33_10695"/>
<evidence type="ECO:0000313" key="3">
    <source>
        <dbReference type="Proteomes" id="UP000030408"/>
    </source>
</evidence>
<feature type="domain" description="EAL" evidence="1">
    <location>
        <begin position="31"/>
        <end position="286"/>
    </location>
</feature>
<dbReference type="PROSITE" id="PS50883">
    <property type="entry name" value="EAL"/>
    <property type="match status" value="1"/>
</dbReference>
<comment type="caution">
    <text evidence="2">The sequence shown here is derived from an EMBL/GenBank/DDBJ whole genome shotgun (WGS) entry which is preliminary data.</text>
</comment>
<dbReference type="InterPro" id="IPR050706">
    <property type="entry name" value="Cyclic-di-GMP_PDE-like"/>
</dbReference>
<dbReference type="CDD" id="cd01948">
    <property type="entry name" value="EAL"/>
    <property type="match status" value="1"/>
</dbReference>
<sequence>MNSVSYTREQSLNLFSYIKYLLHKRQDDLLYFKRYNELKKIMQNESLETFFQPIVNLQSGETFGFEALNRPGQSQLFPNVDQFYEFVGQTDKVFEFEKFCRNLSLQRYIAGLSDNLLEREFILFINIHPHVLLDKNYHSGDTLQQLCEIGIHPEQVVFELTERSAVTDFLEFERVLSHYRSQGYRIAIDDVGSGYNSLKTLIYLKPEFIKLDRSLIHNIDESIPSQQLVSLIYEYAVQSNTKVIAEGIERAEEIKYLKKLGIHYAQGYALGRPNREIKLGEFPSML</sequence>
<dbReference type="Proteomes" id="UP000030408">
    <property type="component" value="Unassembled WGS sequence"/>
</dbReference>
<organism evidence="2 3">
    <name type="scientific">Ureibacillus sinduriensis BLB-1 = JCM 15800</name>
    <dbReference type="NCBI Taxonomy" id="1384057"/>
    <lineage>
        <taxon>Bacteria</taxon>
        <taxon>Bacillati</taxon>
        <taxon>Bacillota</taxon>
        <taxon>Bacilli</taxon>
        <taxon>Bacillales</taxon>
        <taxon>Caryophanaceae</taxon>
        <taxon>Ureibacillus</taxon>
    </lineage>
</organism>
<dbReference type="SUPFAM" id="SSF141868">
    <property type="entry name" value="EAL domain-like"/>
    <property type="match status" value="1"/>
</dbReference>
<dbReference type="eggNOG" id="COG2200">
    <property type="taxonomic scope" value="Bacteria"/>
</dbReference>
<dbReference type="PANTHER" id="PTHR33121">
    <property type="entry name" value="CYCLIC DI-GMP PHOSPHODIESTERASE PDEF"/>
    <property type="match status" value="1"/>
</dbReference>
<dbReference type="EMBL" id="JPVO01000050">
    <property type="protein sequence ID" value="KGR75598.1"/>
    <property type="molecule type" value="Genomic_DNA"/>
</dbReference>
<dbReference type="SMART" id="SM00052">
    <property type="entry name" value="EAL"/>
    <property type="match status" value="1"/>
</dbReference>
<dbReference type="RefSeq" id="WP_036200570.1">
    <property type="nucleotide sequence ID" value="NZ_AVCY01000006.1"/>
</dbReference>
<evidence type="ECO:0000259" key="1">
    <source>
        <dbReference type="PROSITE" id="PS50883"/>
    </source>
</evidence>
<keyword evidence="3" id="KW-1185">Reference proteome</keyword>
<dbReference type="Pfam" id="PF00563">
    <property type="entry name" value="EAL"/>
    <property type="match status" value="1"/>
</dbReference>